<gene>
    <name evidence="3" type="ORF">ACFS27_08900</name>
</gene>
<keyword evidence="2" id="KW-0472">Membrane</keyword>
<keyword evidence="4" id="KW-1185">Reference proteome</keyword>
<name>A0ABW5VQU2_9MICO</name>
<accession>A0ABW5VQU2</accession>
<reference evidence="4" key="1">
    <citation type="journal article" date="2019" name="Int. J. Syst. Evol. Microbiol.">
        <title>The Global Catalogue of Microorganisms (GCM) 10K type strain sequencing project: providing services to taxonomists for standard genome sequencing and annotation.</title>
        <authorList>
            <consortium name="The Broad Institute Genomics Platform"/>
            <consortium name="The Broad Institute Genome Sequencing Center for Infectious Disease"/>
            <person name="Wu L."/>
            <person name="Ma J."/>
        </authorList>
    </citation>
    <scope>NUCLEOTIDE SEQUENCE [LARGE SCALE GENOMIC DNA]</scope>
    <source>
        <strain evidence="4">CCM 7044</strain>
    </source>
</reference>
<comment type="caution">
    <text evidence="3">The sequence shown here is derived from an EMBL/GenBank/DDBJ whole genome shotgun (WGS) entry which is preliminary data.</text>
</comment>
<dbReference type="RefSeq" id="WP_377182053.1">
    <property type="nucleotide sequence ID" value="NZ_JBHUOG010000001.1"/>
</dbReference>
<keyword evidence="2" id="KW-1133">Transmembrane helix</keyword>
<proteinExistence type="predicted"/>
<dbReference type="EMBL" id="JBHUOG010000001">
    <property type="protein sequence ID" value="MFD2793666.1"/>
    <property type="molecule type" value="Genomic_DNA"/>
</dbReference>
<protein>
    <submittedName>
        <fullName evidence="3">Uncharacterized protein</fullName>
    </submittedName>
</protein>
<evidence type="ECO:0000256" key="2">
    <source>
        <dbReference type="SAM" id="Phobius"/>
    </source>
</evidence>
<feature type="transmembrane region" description="Helical" evidence="2">
    <location>
        <begin position="325"/>
        <end position="345"/>
    </location>
</feature>
<evidence type="ECO:0000313" key="4">
    <source>
        <dbReference type="Proteomes" id="UP001597479"/>
    </source>
</evidence>
<evidence type="ECO:0000313" key="3">
    <source>
        <dbReference type="EMBL" id="MFD2793666.1"/>
    </source>
</evidence>
<feature type="region of interest" description="Disordered" evidence="1">
    <location>
        <begin position="1"/>
        <end position="47"/>
    </location>
</feature>
<sequence length="346" mass="36198">MTDEALSSAETEELSSYPIRPGLNGSEEVNRRGDSGEEVTSEPVSEDPAVNVIGELSLRQNQAIAEDAAHPDHAAVVEYNRLWMNHLRPTIDAMVKTTETGRRAADVIAKSVSQAAGISEIVLKASTEPMLISEAMLGPVSQAAGISEIVLKASTEPMLISEAMLGPVSQAAGISEIVLKASTEPMLISEAMLGPVSQAAGISGIVLKASTEPDAGTAAYIEPIAQRYKQLVATAMPDMRTSALIELPKTNHVQPGQAFGEEPNLDPVELPRIGDALVDLLTEQNGKLQVQIEALASLLTIAQGDAKAAGASEVRLRSDSKQMKVGMWIGLAIGVVGAAAALLALV</sequence>
<keyword evidence="2" id="KW-0812">Transmembrane</keyword>
<evidence type="ECO:0000256" key="1">
    <source>
        <dbReference type="SAM" id="MobiDB-lite"/>
    </source>
</evidence>
<dbReference type="Proteomes" id="UP001597479">
    <property type="component" value="Unassembled WGS sequence"/>
</dbReference>
<organism evidence="3 4">
    <name type="scientific">Promicromonospora vindobonensis</name>
    <dbReference type="NCBI Taxonomy" id="195748"/>
    <lineage>
        <taxon>Bacteria</taxon>
        <taxon>Bacillati</taxon>
        <taxon>Actinomycetota</taxon>
        <taxon>Actinomycetes</taxon>
        <taxon>Micrococcales</taxon>
        <taxon>Promicromonosporaceae</taxon>
        <taxon>Promicromonospora</taxon>
    </lineage>
</organism>